<feature type="compositionally biased region" description="Gly residues" evidence="1">
    <location>
        <begin position="84"/>
        <end position="97"/>
    </location>
</feature>
<proteinExistence type="predicted"/>
<keyword evidence="4" id="KW-1185">Reference proteome</keyword>
<protein>
    <recommendedName>
        <fullName evidence="5">Lipoprotein</fullName>
    </recommendedName>
</protein>
<dbReference type="PROSITE" id="PS51257">
    <property type="entry name" value="PROKAR_LIPOPROTEIN"/>
    <property type="match status" value="1"/>
</dbReference>
<evidence type="ECO:0000313" key="4">
    <source>
        <dbReference type="Proteomes" id="UP000582837"/>
    </source>
</evidence>
<evidence type="ECO:0000313" key="3">
    <source>
        <dbReference type="EMBL" id="MBB6071885.1"/>
    </source>
</evidence>
<gene>
    <name evidence="3" type="ORF">HNQ61_003545</name>
</gene>
<dbReference type="EMBL" id="JACHIA010000011">
    <property type="protein sequence ID" value="MBB6071885.1"/>
    <property type="molecule type" value="Genomic_DNA"/>
</dbReference>
<sequence length="97" mass="9390">MKNLRLALPLLAVLTVLAAAAACSDSPTAVKREIGHGPAYDNGFGLGSGNREDTTATAVNRTVAGDGGLTLGSGGNMPADSSGGSEGDNGFGLGSGN</sequence>
<feature type="compositionally biased region" description="Gly residues" evidence="1">
    <location>
        <begin position="65"/>
        <end position="75"/>
    </location>
</feature>
<feature type="signal peptide" evidence="2">
    <location>
        <begin position="1"/>
        <end position="21"/>
    </location>
</feature>
<feature type="region of interest" description="Disordered" evidence="1">
    <location>
        <begin position="26"/>
        <end position="97"/>
    </location>
</feature>
<organism evidence="3 4">
    <name type="scientific">Longimicrobium terrae</name>
    <dbReference type="NCBI Taxonomy" id="1639882"/>
    <lineage>
        <taxon>Bacteria</taxon>
        <taxon>Pseudomonadati</taxon>
        <taxon>Gemmatimonadota</taxon>
        <taxon>Longimicrobiia</taxon>
        <taxon>Longimicrobiales</taxon>
        <taxon>Longimicrobiaceae</taxon>
        <taxon>Longimicrobium</taxon>
    </lineage>
</organism>
<reference evidence="3 4" key="1">
    <citation type="submission" date="2020-08" db="EMBL/GenBank/DDBJ databases">
        <title>Genomic Encyclopedia of Type Strains, Phase IV (KMG-IV): sequencing the most valuable type-strain genomes for metagenomic binning, comparative biology and taxonomic classification.</title>
        <authorList>
            <person name="Goeker M."/>
        </authorList>
    </citation>
    <scope>NUCLEOTIDE SEQUENCE [LARGE SCALE GENOMIC DNA]</scope>
    <source>
        <strain evidence="3 4">DSM 29007</strain>
    </source>
</reference>
<dbReference type="AlphaFoldDB" id="A0A841H1A2"/>
<name>A0A841H1A2_9BACT</name>
<comment type="caution">
    <text evidence="3">The sequence shown here is derived from an EMBL/GenBank/DDBJ whole genome shotgun (WGS) entry which is preliminary data.</text>
</comment>
<evidence type="ECO:0000256" key="1">
    <source>
        <dbReference type="SAM" id="MobiDB-lite"/>
    </source>
</evidence>
<feature type="chain" id="PRO_5032297162" description="Lipoprotein" evidence="2">
    <location>
        <begin position="22"/>
        <end position="97"/>
    </location>
</feature>
<dbReference type="Proteomes" id="UP000582837">
    <property type="component" value="Unassembled WGS sequence"/>
</dbReference>
<evidence type="ECO:0000256" key="2">
    <source>
        <dbReference type="SAM" id="SignalP"/>
    </source>
</evidence>
<dbReference type="RefSeq" id="WP_170035333.1">
    <property type="nucleotide sequence ID" value="NZ_JABDTL010000001.1"/>
</dbReference>
<keyword evidence="2" id="KW-0732">Signal</keyword>
<accession>A0A841H1A2</accession>
<evidence type="ECO:0008006" key="5">
    <source>
        <dbReference type="Google" id="ProtNLM"/>
    </source>
</evidence>